<evidence type="ECO:0000256" key="1">
    <source>
        <dbReference type="ARBA" id="ARBA00001946"/>
    </source>
</evidence>
<proteinExistence type="predicted"/>
<comment type="catalytic activity">
    <reaction evidence="11">
        <text>O-phospho-L-seryl-[protein] + H2O = L-seryl-[protein] + phosphate</text>
        <dbReference type="Rhea" id="RHEA:20629"/>
        <dbReference type="Rhea" id="RHEA-COMP:9863"/>
        <dbReference type="Rhea" id="RHEA-COMP:11604"/>
        <dbReference type="ChEBI" id="CHEBI:15377"/>
        <dbReference type="ChEBI" id="CHEBI:29999"/>
        <dbReference type="ChEBI" id="CHEBI:43474"/>
        <dbReference type="ChEBI" id="CHEBI:83421"/>
        <dbReference type="EC" id="3.1.3.16"/>
    </reaction>
</comment>
<dbReference type="SUPFAM" id="SSF54236">
    <property type="entry name" value="Ubiquitin-like"/>
    <property type="match status" value="1"/>
</dbReference>
<dbReference type="GO" id="GO:0005634">
    <property type="term" value="C:nucleus"/>
    <property type="evidence" value="ECO:0007669"/>
    <property type="project" value="UniProtKB-SubCell"/>
</dbReference>
<dbReference type="Gene3D" id="3.40.50.1000">
    <property type="entry name" value="HAD superfamily/HAD-like"/>
    <property type="match status" value="1"/>
</dbReference>
<evidence type="ECO:0000259" key="13">
    <source>
        <dbReference type="PROSITE" id="PS50053"/>
    </source>
</evidence>
<keyword evidence="7" id="KW-0460">Magnesium</keyword>
<keyword evidence="8" id="KW-0904">Protein phosphatase</keyword>
<evidence type="ECO:0000259" key="14">
    <source>
        <dbReference type="PROSITE" id="PS50969"/>
    </source>
</evidence>
<dbReference type="InterPro" id="IPR023214">
    <property type="entry name" value="HAD_sf"/>
</dbReference>
<dbReference type="Pfam" id="PF03031">
    <property type="entry name" value="NIF"/>
    <property type="match status" value="1"/>
</dbReference>
<dbReference type="AlphaFoldDB" id="A0A6A4WS20"/>
<evidence type="ECO:0000313" key="15">
    <source>
        <dbReference type="EMBL" id="KAF0305323.1"/>
    </source>
</evidence>
<keyword evidence="17" id="KW-1185">Reference proteome</keyword>
<dbReference type="OrthoDB" id="1711508at2759"/>
<evidence type="ECO:0000256" key="7">
    <source>
        <dbReference type="ARBA" id="ARBA00022842"/>
    </source>
</evidence>
<reference evidence="16 17" key="1">
    <citation type="submission" date="2019-07" db="EMBL/GenBank/DDBJ databases">
        <title>Draft genome assembly of a fouling barnacle, Amphibalanus amphitrite (Darwin, 1854): The first reference genome for Thecostraca.</title>
        <authorList>
            <person name="Kim W."/>
        </authorList>
    </citation>
    <scope>NUCLEOTIDE SEQUENCE [LARGE SCALE GENOMIC DNA]</scope>
    <source>
        <strain evidence="16">SNU_AA5</strain>
        <tissue evidence="16">Soma without cirri and trophi</tissue>
    </source>
</reference>
<evidence type="ECO:0000256" key="10">
    <source>
        <dbReference type="ARBA" id="ARBA00032039"/>
    </source>
</evidence>
<evidence type="ECO:0000256" key="12">
    <source>
        <dbReference type="ARBA" id="ARBA00048336"/>
    </source>
</evidence>
<dbReference type="PANTHER" id="PTHR48493">
    <property type="entry name" value="UBIQUITIN-LIKE DOMAIN-CONTAINING CTD PHOSPHATASE 1"/>
    <property type="match status" value="1"/>
</dbReference>
<dbReference type="PROSITE" id="PS50969">
    <property type="entry name" value="FCP1"/>
    <property type="match status" value="1"/>
</dbReference>
<evidence type="ECO:0000256" key="9">
    <source>
        <dbReference type="ARBA" id="ARBA00023242"/>
    </source>
</evidence>
<keyword evidence="5" id="KW-0479">Metal-binding</keyword>
<feature type="domain" description="Ubiquitin-like" evidence="13">
    <location>
        <begin position="22"/>
        <end position="93"/>
    </location>
</feature>
<comment type="cofactor">
    <cofactor evidence="1">
        <name>Mg(2+)</name>
        <dbReference type="ChEBI" id="CHEBI:18420"/>
    </cofactor>
</comment>
<organism evidence="16 17">
    <name type="scientific">Amphibalanus amphitrite</name>
    <name type="common">Striped barnacle</name>
    <name type="synonym">Balanus amphitrite</name>
    <dbReference type="NCBI Taxonomy" id="1232801"/>
    <lineage>
        <taxon>Eukaryota</taxon>
        <taxon>Metazoa</taxon>
        <taxon>Ecdysozoa</taxon>
        <taxon>Arthropoda</taxon>
        <taxon>Crustacea</taxon>
        <taxon>Multicrustacea</taxon>
        <taxon>Cirripedia</taxon>
        <taxon>Thoracica</taxon>
        <taxon>Thoracicalcarea</taxon>
        <taxon>Balanomorpha</taxon>
        <taxon>Balanoidea</taxon>
        <taxon>Balanidae</taxon>
        <taxon>Amphibalaninae</taxon>
        <taxon>Amphibalanus</taxon>
    </lineage>
</organism>
<dbReference type="FunFam" id="3.10.20.90:FF:000060">
    <property type="entry name" value="ubiquitin-like domain-containing CTD phosphatase 1"/>
    <property type="match status" value="1"/>
</dbReference>
<evidence type="ECO:0000256" key="5">
    <source>
        <dbReference type="ARBA" id="ARBA00022723"/>
    </source>
</evidence>
<accession>A0A6A4WS20</accession>
<dbReference type="PANTHER" id="PTHR48493:SF1">
    <property type="entry name" value="UBIQUITIN-LIKE DOMAIN-CONTAINING CTD PHOSPHATASE 1"/>
    <property type="match status" value="1"/>
</dbReference>
<comment type="catalytic activity">
    <reaction evidence="12">
        <text>O-phospho-L-threonyl-[protein] + H2O = L-threonyl-[protein] + phosphate</text>
        <dbReference type="Rhea" id="RHEA:47004"/>
        <dbReference type="Rhea" id="RHEA-COMP:11060"/>
        <dbReference type="Rhea" id="RHEA-COMP:11605"/>
        <dbReference type="ChEBI" id="CHEBI:15377"/>
        <dbReference type="ChEBI" id="CHEBI:30013"/>
        <dbReference type="ChEBI" id="CHEBI:43474"/>
        <dbReference type="ChEBI" id="CHEBI:61977"/>
        <dbReference type="EC" id="3.1.3.16"/>
    </reaction>
</comment>
<comment type="caution">
    <text evidence="16">The sequence shown here is derived from an EMBL/GenBank/DDBJ whole genome shotgun (WGS) entry which is preliminary data.</text>
</comment>
<dbReference type="GO" id="GO:0004722">
    <property type="term" value="F:protein serine/threonine phosphatase activity"/>
    <property type="evidence" value="ECO:0007669"/>
    <property type="project" value="UniProtKB-EC"/>
</dbReference>
<keyword evidence="6" id="KW-0378">Hydrolase</keyword>
<dbReference type="SUPFAM" id="SSF56784">
    <property type="entry name" value="HAD-like"/>
    <property type="match status" value="1"/>
</dbReference>
<name>A0A6A4WS20_AMPAM</name>
<dbReference type="GO" id="GO:0046872">
    <property type="term" value="F:metal ion binding"/>
    <property type="evidence" value="ECO:0007669"/>
    <property type="project" value="UniProtKB-KW"/>
</dbReference>
<dbReference type="EMBL" id="VIIS01000516">
    <property type="protein sequence ID" value="KAF0308069.1"/>
    <property type="molecule type" value="Genomic_DNA"/>
</dbReference>
<dbReference type="SMR" id="A0A6A4WS20"/>
<dbReference type="GO" id="GO:0090364">
    <property type="term" value="P:regulation of proteasome assembly"/>
    <property type="evidence" value="ECO:0007669"/>
    <property type="project" value="InterPro"/>
</dbReference>
<dbReference type="Proteomes" id="UP000440578">
    <property type="component" value="Unassembled WGS sequence"/>
</dbReference>
<evidence type="ECO:0000256" key="11">
    <source>
        <dbReference type="ARBA" id="ARBA00047761"/>
    </source>
</evidence>
<dbReference type="InterPro" id="IPR051658">
    <property type="entry name" value="UBLCP1"/>
</dbReference>
<keyword evidence="9" id="KW-0539">Nucleus</keyword>
<dbReference type="InterPro" id="IPR029071">
    <property type="entry name" value="Ubiquitin-like_domsf"/>
</dbReference>
<dbReference type="EMBL" id="VIIS01000763">
    <property type="protein sequence ID" value="KAF0305323.1"/>
    <property type="molecule type" value="Genomic_DNA"/>
</dbReference>
<sequence length="337" mass="37983">MSADAAPAGGSGAGEGADEGTVQLTVKWSGQELPVRLLATDTVADLRDALCLQTRVLPARQKLLNLKVGGRPAPDSAELGALALKPGAKIMMMGSPEEAIAAANEVPEGAGAVMDDFFDEEGEVPVHLRPEYIAKVERRVRDYKVEIKNPLREGKRLLVLDIDYTLFDHRSVADCGAQLMRPYLHEFLTSAYRDYDIVIWSATSMRWIDEKMKLLGVSKHPDYKIAFHLDNLAMITVHTEHYGVTECKPLGVIWGKFPDTSPRNTIMFDDVRHNFLMNRQSGLRIKAFRQAHQNRDKDVELLLLARYLRSIAQLDDFSTLRHRDWERYLEKHPPPDP</sequence>
<dbReference type="NCBIfam" id="TIGR02245">
    <property type="entry name" value="HAD_IIID1"/>
    <property type="match status" value="1"/>
</dbReference>
<evidence type="ECO:0000256" key="4">
    <source>
        <dbReference type="ARBA" id="ARBA00014187"/>
    </source>
</evidence>
<dbReference type="Gene3D" id="3.10.20.90">
    <property type="entry name" value="Phosphatidylinositol 3-kinase Catalytic Subunit, Chain A, domain 1"/>
    <property type="match status" value="1"/>
</dbReference>
<feature type="domain" description="FCP1 homology" evidence="14">
    <location>
        <begin position="151"/>
        <end position="311"/>
    </location>
</feature>
<evidence type="ECO:0000256" key="2">
    <source>
        <dbReference type="ARBA" id="ARBA00004123"/>
    </source>
</evidence>
<evidence type="ECO:0000256" key="8">
    <source>
        <dbReference type="ARBA" id="ARBA00022912"/>
    </source>
</evidence>
<dbReference type="InterPro" id="IPR000626">
    <property type="entry name" value="Ubiquitin-like_dom"/>
</dbReference>
<dbReference type="SMART" id="SM00213">
    <property type="entry name" value="UBQ"/>
    <property type="match status" value="1"/>
</dbReference>
<dbReference type="EC" id="3.1.3.16" evidence="3"/>
<dbReference type="CDD" id="cd01813">
    <property type="entry name" value="Ubl_UBLCP1"/>
    <property type="match status" value="1"/>
</dbReference>
<dbReference type="SMART" id="SM00577">
    <property type="entry name" value="CPDc"/>
    <property type="match status" value="1"/>
</dbReference>
<dbReference type="InterPro" id="IPR004274">
    <property type="entry name" value="FCP1_dom"/>
</dbReference>
<comment type="subcellular location">
    <subcellularLocation>
        <location evidence="2">Nucleus</location>
    </subcellularLocation>
</comment>
<dbReference type="InterPro" id="IPR036412">
    <property type="entry name" value="HAD-like_sf"/>
</dbReference>
<evidence type="ECO:0000313" key="16">
    <source>
        <dbReference type="EMBL" id="KAF0308069.1"/>
    </source>
</evidence>
<protein>
    <recommendedName>
        <fullName evidence="4">Ubiquitin-like domain-containing CTD phosphatase 1</fullName>
        <ecNumber evidence="3">3.1.3.16</ecNumber>
    </recommendedName>
    <alternativeName>
        <fullName evidence="10">Nuclear proteasome inhibitor UBLCP1</fullName>
    </alternativeName>
</protein>
<dbReference type="PROSITE" id="PS50053">
    <property type="entry name" value="UBIQUITIN_2"/>
    <property type="match status" value="1"/>
</dbReference>
<evidence type="ECO:0000256" key="6">
    <source>
        <dbReference type="ARBA" id="ARBA00022801"/>
    </source>
</evidence>
<dbReference type="InterPro" id="IPR011943">
    <property type="entry name" value="HAD-SF_hydro_IIID"/>
</dbReference>
<dbReference type="Pfam" id="PF00240">
    <property type="entry name" value="ubiquitin"/>
    <property type="match status" value="1"/>
</dbReference>
<gene>
    <name evidence="16" type="primary">ublcp1_0</name>
    <name evidence="15" type="synonym">ublcp1_1</name>
    <name evidence="16" type="ORF">FJT64_020712</name>
    <name evidence="15" type="ORF">FJT64_023036</name>
</gene>
<evidence type="ECO:0000313" key="17">
    <source>
        <dbReference type="Proteomes" id="UP000440578"/>
    </source>
</evidence>
<evidence type="ECO:0000256" key="3">
    <source>
        <dbReference type="ARBA" id="ARBA00013081"/>
    </source>
</evidence>